<evidence type="ECO:0000313" key="3">
    <source>
        <dbReference type="Proteomes" id="UP000604046"/>
    </source>
</evidence>
<dbReference type="EMBL" id="CAJNDS010002102">
    <property type="protein sequence ID" value="CAE7327033.1"/>
    <property type="molecule type" value="Genomic_DNA"/>
</dbReference>
<proteinExistence type="predicted"/>
<protein>
    <submittedName>
        <fullName evidence="2">Uncharacterized protein</fullName>
    </submittedName>
</protein>
<reference evidence="2" key="1">
    <citation type="submission" date="2021-02" db="EMBL/GenBank/DDBJ databases">
        <authorList>
            <person name="Dougan E. K."/>
            <person name="Rhodes N."/>
            <person name="Thang M."/>
            <person name="Chan C."/>
        </authorList>
    </citation>
    <scope>NUCLEOTIDE SEQUENCE</scope>
</reference>
<organism evidence="2 3">
    <name type="scientific">Symbiodinium natans</name>
    <dbReference type="NCBI Taxonomy" id="878477"/>
    <lineage>
        <taxon>Eukaryota</taxon>
        <taxon>Sar</taxon>
        <taxon>Alveolata</taxon>
        <taxon>Dinophyceae</taxon>
        <taxon>Suessiales</taxon>
        <taxon>Symbiodiniaceae</taxon>
        <taxon>Symbiodinium</taxon>
    </lineage>
</organism>
<gene>
    <name evidence="2" type="ORF">SNAT2548_LOCUS17119</name>
</gene>
<comment type="caution">
    <text evidence="2">The sequence shown here is derived from an EMBL/GenBank/DDBJ whole genome shotgun (WGS) entry which is preliminary data.</text>
</comment>
<feature type="region of interest" description="Disordered" evidence="1">
    <location>
        <begin position="80"/>
        <end position="130"/>
    </location>
</feature>
<evidence type="ECO:0000313" key="2">
    <source>
        <dbReference type="EMBL" id="CAE7327033.1"/>
    </source>
</evidence>
<dbReference type="AlphaFoldDB" id="A0A812NT78"/>
<keyword evidence="3" id="KW-1185">Reference proteome</keyword>
<feature type="compositionally biased region" description="Basic and acidic residues" evidence="1">
    <location>
        <begin position="86"/>
        <end position="126"/>
    </location>
</feature>
<accession>A0A812NT78</accession>
<name>A0A812NT78_9DINO</name>
<dbReference type="OrthoDB" id="429956at2759"/>
<sequence>MSLVFYQRGNNDLVALEVGLGVPFNIQDYVLFLRFKKDEMVELMFNLFGLNGLSRKTREELADHFCLAWREAQQTRAVLRANNEQDSEHSEQDSEHSEQDSEHSEKDARNEPRELRDNEHSEKDATQDIPIVSLGSGDLRTLVRIPSQNKTKDLFFYHDASATSADLLNSLGEAINPDNSIVKVIGVQSEVPLYETISSLGAEGLLVLPKLKGGGKRTKTMSEADALLTTKQLRQAIDENILRLENISNPAPVVQETIEKVRFIIQATKDNPKEVVSELLEHVSDEKLTVLISSILTTSTRVMDRCRFVKENFLEDLHNKTEDLIKQKNLTEDTLVLGIRFAISSQFAETNGSIAWTALIAKMTSIIRSRASSSTTTTEDEGNCILM</sequence>
<evidence type="ECO:0000256" key="1">
    <source>
        <dbReference type="SAM" id="MobiDB-lite"/>
    </source>
</evidence>
<dbReference type="Proteomes" id="UP000604046">
    <property type="component" value="Unassembled WGS sequence"/>
</dbReference>